<protein>
    <submittedName>
        <fullName evidence="2">Uncharacterized protein</fullName>
    </submittedName>
</protein>
<organism evidence="2">
    <name type="scientific">hydrocarbon metagenome</name>
    <dbReference type="NCBI Taxonomy" id="938273"/>
    <lineage>
        <taxon>unclassified sequences</taxon>
        <taxon>metagenomes</taxon>
        <taxon>ecological metagenomes</taxon>
    </lineage>
</organism>
<dbReference type="AlphaFoldDB" id="A0A0W8E4Z6"/>
<dbReference type="EMBL" id="LNQE01001872">
    <property type="protein sequence ID" value="KUG03692.1"/>
    <property type="molecule type" value="Genomic_DNA"/>
</dbReference>
<comment type="caution">
    <text evidence="2">The sequence shown here is derived from an EMBL/GenBank/DDBJ whole genome shotgun (WGS) entry which is preliminary data.</text>
</comment>
<gene>
    <name evidence="2" type="ORF">ASZ90_018939</name>
</gene>
<reference evidence="2" key="1">
    <citation type="journal article" date="2015" name="Proc. Natl. Acad. Sci. U.S.A.">
        <title>Networks of energetic and metabolic interactions define dynamics in microbial communities.</title>
        <authorList>
            <person name="Embree M."/>
            <person name="Liu J.K."/>
            <person name="Al-Bassam M.M."/>
            <person name="Zengler K."/>
        </authorList>
    </citation>
    <scope>NUCLEOTIDE SEQUENCE</scope>
</reference>
<sequence>MANINRGDIMKKFRFRLLVIILIITILPGLIAGCSSKEAEKKPSSSSEKTDLPSGLKSIRSELEKLIPQLEQTAQILPGSSIQDEQQSGGGEGEQQSGQNTGKEQQAPPSEMQDTWSKISDSIEKIHQSWNEAEAVVVQEGLSTDVRDKFERGLEELTISADGKSIEGSMFAALEVYRYYADMVDLFNSKIPAEFFRVKYEAMLIGAESGRGTWEQARDALPRLKAQWDILKKNETIKDEDISKKTENSLNDLMDAVEKQEVCLVEIKSDIVLKNMDALEKKLNSSM</sequence>
<evidence type="ECO:0000256" key="1">
    <source>
        <dbReference type="SAM" id="MobiDB-lite"/>
    </source>
</evidence>
<accession>A0A0W8E4Z6</accession>
<dbReference type="PROSITE" id="PS51257">
    <property type="entry name" value="PROKAR_LIPOPROTEIN"/>
    <property type="match status" value="1"/>
</dbReference>
<feature type="compositionally biased region" description="Polar residues" evidence="1">
    <location>
        <begin position="100"/>
        <end position="117"/>
    </location>
</feature>
<proteinExistence type="predicted"/>
<feature type="region of interest" description="Disordered" evidence="1">
    <location>
        <begin position="74"/>
        <end position="117"/>
    </location>
</feature>
<evidence type="ECO:0000313" key="2">
    <source>
        <dbReference type="EMBL" id="KUG03692.1"/>
    </source>
</evidence>
<name>A0A0W8E4Z6_9ZZZZ</name>